<dbReference type="NCBIfam" id="TIGR00612">
    <property type="entry name" value="ispG_gcpE"/>
    <property type="match status" value="1"/>
</dbReference>
<evidence type="ECO:0000256" key="7">
    <source>
        <dbReference type="HAMAP-Rule" id="MF_00159"/>
    </source>
</evidence>
<dbReference type="InterPro" id="IPR004588">
    <property type="entry name" value="IspG_bac-typ"/>
</dbReference>
<gene>
    <name evidence="7" type="primary">ispG</name>
    <name evidence="10" type="ORF">DealDRAFT_2411</name>
</gene>
<sequence length="359" mass="37773">MFLRKDTKAVQVGPLTIGGGAPVVIQSMTNTATADVSATLEQINELAAAGCELVRVAVPDETAADALPEIVAQSPLPVVADIHFNHRLALAALHAGVAKLRINPGNIGGEKRLAQVVDLAGEKRVPIRIGVNAGSLEKRLLAKYGKATPEAMVESALDHIGLVEKLGFTDVVVSLKASSVPLTVAAYRLLAKEVNYPLHIGVTEAGSQFGGTVFSAVGIGALLLDGLGDTLRVSLTAPPAKEIPVAKEILTACELRRFGPRIVSCPTCGRCQIGLMELAKEVEERIAHIKEPLTLAVMGCAVNGPGEAREADLGIAGGKNQGLIFREGKIIRKVPQEQLLDEFMTYLHDFLAGRQKGSG</sequence>
<comment type="function">
    <text evidence="7">Converts 2C-methyl-D-erythritol 2,4-cyclodiphosphate (ME-2,4cPP) into 1-hydroxy-2-methyl-2-(E)-butenyl 4-diphosphate.</text>
</comment>
<dbReference type="UniPathway" id="UPA00056">
    <property type="reaction ID" value="UER00096"/>
</dbReference>
<dbReference type="eggNOG" id="COG0821">
    <property type="taxonomic scope" value="Bacteria"/>
</dbReference>
<evidence type="ECO:0000256" key="6">
    <source>
        <dbReference type="ARBA" id="ARBA00023229"/>
    </source>
</evidence>
<feature type="binding site" evidence="7">
    <location>
        <position position="300"/>
    </location>
    <ligand>
        <name>[4Fe-4S] cluster</name>
        <dbReference type="ChEBI" id="CHEBI:49883"/>
    </ligand>
</feature>
<dbReference type="EC" id="1.17.7.3" evidence="7"/>
<dbReference type="Gene3D" id="3.30.413.10">
    <property type="entry name" value="Sulfite Reductase Hemoprotein, domain 1"/>
    <property type="match status" value="1"/>
</dbReference>
<dbReference type="STRING" id="555088.DealDRAFT_2411"/>
<organism evidence="10 11">
    <name type="scientific">Dethiobacter alkaliphilus AHT 1</name>
    <dbReference type="NCBI Taxonomy" id="555088"/>
    <lineage>
        <taxon>Bacteria</taxon>
        <taxon>Bacillati</taxon>
        <taxon>Bacillota</taxon>
        <taxon>Dethiobacteria</taxon>
        <taxon>Dethiobacterales</taxon>
        <taxon>Dethiobacteraceae</taxon>
        <taxon>Dethiobacter</taxon>
    </lineage>
</organism>
<comment type="similarity">
    <text evidence="7">Belongs to the IspG family.</text>
</comment>
<evidence type="ECO:0000256" key="3">
    <source>
        <dbReference type="ARBA" id="ARBA00023002"/>
    </source>
</evidence>
<dbReference type="InterPro" id="IPR058578">
    <property type="entry name" value="IspG_TIM"/>
</dbReference>
<dbReference type="Pfam" id="PF26540">
    <property type="entry name" value="GcpE_C"/>
    <property type="match status" value="1"/>
</dbReference>
<dbReference type="InterPro" id="IPR011005">
    <property type="entry name" value="Dihydropteroate_synth-like_sf"/>
</dbReference>
<keyword evidence="11" id="KW-1185">Reference proteome</keyword>
<dbReference type="EMBL" id="ACJM01000013">
    <property type="protein sequence ID" value="EEG76766.1"/>
    <property type="molecule type" value="Genomic_DNA"/>
</dbReference>
<proteinExistence type="inferred from homology"/>
<reference evidence="10 11" key="1">
    <citation type="submission" date="2009-02" db="EMBL/GenBank/DDBJ databases">
        <title>Sequencing of the draft genome and assembly of Dethiobacter alkaliphilus AHT 1.</title>
        <authorList>
            <consortium name="US DOE Joint Genome Institute (JGI-PGF)"/>
            <person name="Lucas S."/>
            <person name="Copeland A."/>
            <person name="Lapidus A."/>
            <person name="Glavina del Rio T."/>
            <person name="Dalin E."/>
            <person name="Tice H."/>
            <person name="Bruce D."/>
            <person name="Goodwin L."/>
            <person name="Pitluck S."/>
            <person name="Larimer F."/>
            <person name="Land M.L."/>
            <person name="Hauser L."/>
            <person name="Muyzer G."/>
        </authorList>
    </citation>
    <scope>NUCLEOTIDE SEQUENCE [LARGE SCALE GENOMIC DNA]</scope>
    <source>
        <strain evidence="10 11">AHT 1</strain>
    </source>
</reference>
<comment type="catalytic activity">
    <reaction evidence="7">
        <text>(2E)-4-hydroxy-3-methylbut-2-enyl diphosphate + oxidized [flavodoxin] + H2O + 2 H(+) = 2-C-methyl-D-erythritol 2,4-cyclic diphosphate + reduced [flavodoxin]</text>
        <dbReference type="Rhea" id="RHEA:43604"/>
        <dbReference type="Rhea" id="RHEA-COMP:10622"/>
        <dbReference type="Rhea" id="RHEA-COMP:10623"/>
        <dbReference type="ChEBI" id="CHEBI:15377"/>
        <dbReference type="ChEBI" id="CHEBI:15378"/>
        <dbReference type="ChEBI" id="CHEBI:57618"/>
        <dbReference type="ChEBI" id="CHEBI:58210"/>
        <dbReference type="ChEBI" id="CHEBI:58483"/>
        <dbReference type="ChEBI" id="CHEBI:128753"/>
        <dbReference type="EC" id="1.17.7.3"/>
    </reaction>
</comment>
<protein>
    <recommendedName>
        <fullName evidence="7">4-hydroxy-3-methylbut-2-en-1-yl diphosphate synthase (flavodoxin)</fullName>
        <ecNumber evidence="7">1.17.7.3</ecNumber>
    </recommendedName>
    <alternativeName>
        <fullName evidence="7">1-hydroxy-2-methyl-2-(E)-butenyl 4-diphosphate synthase</fullName>
    </alternativeName>
</protein>
<dbReference type="InterPro" id="IPR058579">
    <property type="entry name" value="IspG_C"/>
</dbReference>
<dbReference type="GO" id="GO:0141197">
    <property type="term" value="F:4-hydroxy-3-methylbut-2-enyl-diphosphate synthase activity (flavodoxin)"/>
    <property type="evidence" value="ECO:0007669"/>
    <property type="project" value="UniProtKB-EC"/>
</dbReference>
<keyword evidence="4 7" id="KW-0408">Iron</keyword>
<feature type="binding site" evidence="7">
    <location>
        <position position="307"/>
    </location>
    <ligand>
        <name>[4Fe-4S] cluster</name>
        <dbReference type="ChEBI" id="CHEBI:49883"/>
    </ligand>
</feature>
<dbReference type="GO" id="GO:0005506">
    <property type="term" value="F:iron ion binding"/>
    <property type="evidence" value="ECO:0007669"/>
    <property type="project" value="InterPro"/>
</dbReference>
<dbReference type="GO" id="GO:0046429">
    <property type="term" value="F:4-hydroxy-3-methylbut-2-en-1-yl diphosphate synthase activity (ferredoxin)"/>
    <property type="evidence" value="ECO:0007669"/>
    <property type="project" value="UniProtKB-UniRule"/>
</dbReference>
<dbReference type="AlphaFoldDB" id="C0GIV2"/>
<evidence type="ECO:0000313" key="10">
    <source>
        <dbReference type="EMBL" id="EEG76766.1"/>
    </source>
</evidence>
<dbReference type="PANTHER" id="PTHR30454">
    <property type="entry name" value="4-HYDROXY-3-METHYLBUT-2-EN-1-YL DIPHOSPHATE SYNTHASE"/>
    <property type="match status" value="1"/>
</dbReference>
<dbReference type="GO" id="GO:0016114">
    <property type="term" value="P:terpenoid biosynthetic process"/>
    <property type="evidence" value="ECO:0007669"/>
    <property type="project" value="InterPro"/>
</dbReference>
<dbReference type="SUPFAM" id="SSF51717">
    <property type="entry name" value="Dihydropteroate synthetase-like"/>
    <property type="match status" value="1"/>
</dbReference>
<keyword evidence="5 7" id="KW-0411">Iron-sulfur</keyword>
<dbReference type="Gene3D" id="3.20.20.20">
    <property type="entry name" value="Dihydropteroate synthase-like"/>
    <property type="match status" value="1"/>
</dbReference>
<dbReference type="GO" id="GO:0051539">
    <property type="term" value="F:4 iron, 4 sulfur cluster binding"/>
    <property type="evidence" value="ECO:0007669"/>
    <property type="project" value="UniProtKB-UniRule"/>
</dbReference>
<evidence type="ECO:0000259" key="8">
    <source>
        <dbReference type="Pfam" id="PF04551"/>
    </source>
</evidence>
<evidence type="ECO:0000256" key="5">
    <source>
        <dbReference type="ARBA" id="ARBA00023014"/>
    </source>
</evidence>
<evidence type="ECO:0000256" key="2">
    <source>
        <dbReference type="ARBA" id="ARBA00022723"/>
    </source>
</evidence>
<dbReference type="InterPro" id="IPR016425">
    <property type="entry name" value="IspG_bac"/>
</dbReference>
<dbReference type="SUPFAM" id="SSF56014">
    <property type="entry name" value="Nitrite and sulphite reductase 4Fe-4S domain-like"/>
    <property type="match status" value="1"/>
</dbReference>
<dbReference type="GO" id="GO:0019288">
    <property type="term" value="P:isopentenyl diphosphate biosynthetic process, methylerythritol 4-phosphate pathway"/>
    <property type="evidence" value="ECO:0007669"/>
    <property type="project" value="UniProtKB-UniRule"/>
</dbReference>
<evidence type="ECO:0000256" key="1">
    <source>
        <dbReference type="ARBA" id="ARBA00022485"/>
    </source>
</evidence>
<dbReference type="HAMAP" id="MF_00159">
    <property type="entry name" value="IspG"/>
    <property type="match status" value="1"/>
</dbReference>
<feature type="domain" description="IspG C-terminal" evidence="9">
    <location>
        <begin position="262"/>
        <end position="347"/>
    </location>
</feature>
<name>C0GIV2_DETAL</name>
<comment type="caution">
    <text evidence="10">The sequence shown here is derived from an EMBL/GenBank/DDBJ whole genome shotgun (WGS) entry which is preliminary data.</text>
</comment>
<evidence type="ECO:0000313" key="11">
    <source>
        <dbReference type="Proteomes" id="UP000006443"/>
    </source>
</evidence>
<feature type="domain" description="IspG TIM-barrel" evidence="8">
    <location>
        <begin position="7"/>
        <end position="247"/>
    </location>
</feature>
<keyword evidence="2 7" id="KW-0479">Metal-binding</keyword>
<dbReference type="Pfam" id="PF04551">
    <property type="entry name" value="GcpE"/>
    <property type="match status" value="1"/>
</dbReference>
<feature type="binding site" evidence="7">
    <location>
        <position position="265"/>
    </location>
    <ligand>
        <name>[4Fe-4S] cluster</name>
        <dbReference type="ChEBI" id="CHEBI:49883"/>
    </ligand>
</feature>
<dbReference type="Proteomes" id="UP000006443">
    <property type="component" value="Unassembled WGS sequence"/>
</dbReference>
<feature type="binding site" evidence="7">
    <location>
        <position position="268"/>
    </location>
    <ligand>
        <name>[4Fe-4S] cluster</name>
        <dbReference type="ChEBI" id="CHEBI:49883"/>
    </ligand>
</feature>
<dbReference type="NCBIfam" id="NF001540">
    <property type="entry name" value="PRK00366.1"/>
    <property type="match status" value="1"/>
</dbReference>
<dbReference type="PANTHER" id="PTHR30454:SF0">
    <property type="entry name" value="4-HYDROXY-3-METHYLBUT-2-EN-1-YL DIPHOSPHATE SYNTHASE (FERREDOXIN), CHLOROPLASTIC"/>
    <property type="match status" value="1"/>
</dbReference>
<keyword evidence="1 7" id="KW-0004">4Fe-4S</keyword>
<dbReference type="FunFam" id="3.20.20.20:FF:000001">
    <property type="entry name" value="4-hydroxy-3-methylbut-2-en-1-yl diphosphate synthase (flavodoxin)"/>
    <property type="match status" value="1"/>
</dbReference>
<comment type="cofactor">
    <cofactor evidence="7">
        <name>[4Fe-4S] cluster</name>
        <dbReference type="ChEBI" id="CHEBI:49883"/>
    </cofactor>
    <text evidence="7">Binds 1 [4Fe-4S] cluster.</text>
</comment>
<dbReference type="PIRSF" id="PIRSF004640">
    <property type="entry name" value="IspG"/>
    <property type="match status" value="1"/>
</dbReference>
<dbReference type="OrthoDB" id="9803214at2"/>
<dbReference type="InterPro" id="IPR045854">
    <property type="entry name" value="NO2/SO3_Rdtase_4Fe4S_sf"/>
</dbReference>
<comment type="pathway">
    <text evidence="7">Isoprenoid biosynthesis; isopentenyl diphosphate biosynthesis via DXP pathway; isopentenyl diphosphate from 1-deoxy-D-xylulose 5-phosphate: step 5/6.</text>
</comment>
<accession>C0GIV2</accession>
<keyword evidence="6 7" id="KW-0414">Isoprene biosynthesis</keyword>
<evidence type="ECO:0000259" key="9">
    <source>
        <dbReference type="Pfam" id="PF26540"/>
    </source>
</evidence>
<keyword evidence="3 7" id="KW-0560">Oxidoreductase</keyword>
<evidence type="ECO:0000256" key="4">
    <source>
        <dbReference type="ARBA" id="ARBA00023004"/>
    </source>
</evidence>